<dbReference type="InterPro" id="IPR021362">
    <property type="entry name" value="DUF2834"/>
</dbReference>
<comment type="caution">
    <text evidence="2">The sequence shown here is derived from an EMBL/GenBank/DDBJ whole genome shotgun (WGS) entry which is preliminary data.</text>
</comment>
<keyword evidence="1" id="KW-1133">Transmembrane helix</keyword>
<name>A0A3N0CLG2_9ACTN</name>
<evidence type="ECO:0000313" key="3">
    <source>
        <dbReference type="Proteomes" id="UP000267128"/>
    </source>
</evidence>
<dbReference type="Pfam" id="PF11196">
    <property type="entry name" value="DUF2834"/>
    <property type="match status" value="1"/>
</dbReference>
<reference evidence="2 3" key="1">
    <citation type="submission" date="2018-11" db="EMBL/GenBank/DDBJ databases">
        <authorList>
            <person name="Li F."/>
        </authorList>
    </citation>
    <scope>NUCLEOTIDE SEQUENCE [LARGE SCALE GENOMIC DNA]</scope>
    <source>
        <strain evidence="2 3">Gsoil 097</strain>
    </source>
</reference>
<dbReference type="AlphaFoldDB" id="A0A3N0CLG2"/>
<keyword evidence="1" id="KW-0812">Transmembrane</keyword>
<dbReference type="EMBL" id="RJSE01000006">
    <property type="protein sequence ID" value="RNL63753.1"/>
    <property type="molecule type" value="Genomic_DNA"/>
</dbReference>
<keyword evidence="3" id="KW-1185">Reference proteome</keyword>
<gene>
    <name evidence="2" type="ORF">EFK50_08465</name>
</gene>
<evidence type="ECO:0000313" key="2">
    <source>
        <dbReference type="EMBL" id="RNL63753.1"/>
    </source>
</evidence>
<sequence length="114" mass="12299">MTRSEKIRCWVYALIALAALVGTQWVLADYLGGSGTLKEFLDATVDGNAATFVSIDLLAVAFAAVIFMIADGRQLGVRWLWAYVALVFLVAVSVAFPLYLIARTRTVAIARAGT</sequence>
<feature type="transmembrane region" description="Helical" evidence="1">
    <location>
        <begin position="82"/>
        <end position="102"/>
    </location>
</feature>
<evidence type="ECO:0000256" key="1">
    <source>
        <dbReference type="SAM" id="Phobius"/>
    </source>
</evidence>
<organism evidence="2 3">
    <name type="scientific">Nocardioides marmoriginsengisoli</name>
    <dbReference type="NCBI Taxonomy" id="661483"/>
    <lineage>
        <taxon>Bacteria</taxon>
        <taxon>Bacillati</taxon>
        <taxon>Actinomycetota</taxon>
        <taxon>Actinomycetes</taxon>
        <taxon>Propionibacteriales</taxon>
        <taxon>Nocardioidaceae</taxon>
        <taxon>Nocardioides</taxon>
    </lineage>
</organism>
<dbReference type="RefSeq" id="WP_123227140.1">
    <property type="nucleotide sequence ID" value="NZ_RJSE01000006.1"/>
</dbReference>
<dbReference type="Proteomes" id="UP000267128">
    <property type="component" value="Unassembled WGS sequence"/>
</dbReference>
<feature type="transmembrane region" description="Helical" evidence="1">
    <location>
        <begin position="52"/>
        <end position="70"/>
    </location>
</feature>
<accession>A0A3N0CLG2</accession>
<protein>
    <submittedName>
        <fullName evidence="2">DUF2834 domain-containing protein</fullName>
    </submittedName>
</protein>
<dbReference type="OrthoDB" id="4231743at2"/>
<keyword evidence="1" id="KW-0472">Membrane</keyword>
<proteinExistence type="predicted"/>